<dbReference type="PROSITE" id="PS51257">
    <property type="entry name" value="PROKAR_LIPOPROTEIN"/>
    <property type="match status" value="1"/>
</dbReference>
<evidence type="ECO:0000256" key="4">
    <source>
        <dbReference type="ARBA" id="ARBA00022729"/>
    </source>
</evidence>
<dbReference type="Gene3D" id="3.90.76.10">
    <property type="entry name" value="Dipeptide-binding Protein, Domain 1"/>
    <property type="match status" value="1"/>
</dbReference>
<dbReference type="Gene3D" id="3.40.190.10">
    <property type="entry name" value="Periplasmic binding protein-like II"/>
    <property type="match status" value="1"/>
</dbReference>
<gene>
    <name evidence="7" type="ORF">NPA36_04155</name>
</gene>
<keyword evidence="8" id="KW-1185">Reference proteome</keyword>
<reference evidence="7" key="3">
    <citation type="journal article" date="2023" name="Microbiol. Resour. Announc.">
        <title>Draft Genome Sequence of Granulicatella sp. Strain S8, Isolated from a Marine Fish, Seriola quinqueradiata.</title>
        <authorList>
            <person name="Lee M."/>
            <person name="Farooq A."/>
            <person name="Jeong J.B."/>
            <person name="Jung M.Y."/>
        </authorList>
    </citation>
    <scope>NUCLEOTIDE SEQUENCE</scope>
    <source>
        <strain evidence="7">S8</strain>
    </source>
</reference>
<keyword evidence="3" id="KW-0813">Transport</keyword>
<feature type="chain" id="PRO_5045170183" evidence="5">
    <location>
        <begin position="21"/>
        <end position="554"/>
    </location>
</feature>
<evidence type="ECO:0000256" key="5">
    <source>
        <dbReference type="SAM" id="SignalP"/>
    </source>
</evidence>
<dbReference type="InterPro" id="IPR000914">
    <property type="entry name" value="SBP_5_dom"/>
</dbReference>
<dbReference type="PIRSF" id="PIRSF002741">
    <property type="entry name" value="MppA"/>
    <property type="match status" value="1"/>
</dbReference>
<dbReference type="Pfam" id="PF00496">
    <property type="entry name" value="SBP_bac_5"/>
    <property type="match status" value="1"/>
</dbReference>
<dbReference type="PANTHER" id="PTHR30290:SF10">
    <property type="entry name" value="PERIPLASMIC OLIGOPEPTIDE-BINDING PROTEIN-RELATED"/>
    <property type="match status" value="1"/>
</dbReference>
<sequence>MDWKKIKVGLVTLSAVVALVACGNGGESSSSSTESTPAGEKVVFNLPAGAEIPTMDSTKVTDVEGFQALGSTAEGLYRNAPDGKGYDVALAAEKPTVSEDGLTVTYKLRDTKWSNGDPLTANDFVYAWQRLVDPATAAEYSYLIGGVIENADAIIKGEKQPSELGVKAIDDKTLEVKLETSVPYLESLLAMAPLYPLNKAYVEEQGDKYASDSDHLLYIGPYLLTKWDGTGLSWTYVKNPDYWDADVVKADEINVQVVKEVSTGLNLFDTGALERVVLTGEYVVQRKADPNFVTEGTSAVFFIRQNVSDRAIEALKNKNIRKALAMSIDKTLYTENVLQNGSFVANGLVPANLAANPKTKEDFRAENGDLLKFDAAQAKTYWETGLKELGITGLTLRFLSDDSENAKRSSEFIQAQLQDNLPGLTINLENVPFKVRLQKSKEQDFDLVLSGWSADFADPINYLELFETTNGNNDSKFSNAEYDALIAAARKETKDLDKRWADLLAAEKILMEEAGIAPLYQRARAALMSKSIGTLPVYLVGPDYDYKYLTKAAQ</sequence>
<comment type="caution">
    <text evidence="7">The sequence shown here is derived from an EMBL/GenBank/DDBJ whole genome shotgun (WGS) entry which is preliminary data.</text>
</comment>
<dbReference type="EMBL" id="JANHNZ010000003">
    <property type="protein sequence ID" value="MCQ9209737.1"/>
    <property type="molecule type" value="Genomic_DNA"/>
</dbReference>
<feature type="signal peptide" evidence="5">
    <location>
        <begin position="1"/>
        <end position="20"/>
    </location>
</feature>
<dbReference type="SUPFAM" id="SSF53850">
    <property type="entry name" value="Periplasmic binding protein-like II"/>
    <property type="match status" value="1"/>
</dbReference>
<reference evidence="7" key="2">
    <citation type="journal article" date="2023" name="Curr. Microbiol.">
        <title>Granulicatella seriolae sp. nov., a Novel Facultative Anaerobe Isolated from Yellowtail Marine Fish.</title>
        <authorList>
            <person name="Lee M."/>
            <person name="Choi Y.J."/>
            <person name="Farooq A."/>
            <person name="Jeong J.B."/>
            <person name="Jung M.Y."/>
        </authorList>
    </citation>
    <scope>NUCLEOTIDE SEQUENCE</scope>
    <source>
        <strain evidence="7">S8</strain>
    </source>
</reference>
<proteinExistence type="inferred from homology"/>
<keyword evidence="4 5" id="KW-0732">Signal</keyword>
<comment type="subcellular location">
    <subcellularLocation>
        <location evidence="1">Cell envelope</location>
    </subcellularLocation>
</comment>
<evidence type="ECO:0000259" key="6">
    <source>
        <dbReference type="Pfam" id="PF00496"/>
    </source>
</evidence>
<protein>
    <submittedName>
        <fullName evidence="7">Peptide ABC transporter substrate-binding protein</fullName>
    </submittedName>
</protein>
<comment type="similarity">
    <text evidence="2">Belongs to the bacterial solute-binding protein 5 family.</text>
</comment>
<accession>A0ABT1WMI2</accession>
<evidence type="ECO:0000256" key="2">
    <source>
        <dbReference type="ARBA" id="ARBA00005695"/>
    </source>
</evidence>
<dbReference type="InterPro" id="IPR030678">
    <property type="entry name" value="Peptide/Ni-bd"/>
</dbReference>
<dbReference type="CDD" id="cd08504">
    <property type="entry name" value="PBP2_OppA"/>
    <property type="match status" value="1"/>
</dbReference>
<organism evidence="7 8">
    <name type="scientific">Granulicatella seriolae</name>
    <dbReference type="NCBI Taxonomy" id="2967226"/>
    <lineage>
        <taxon>Bacteria</taxon>
        <taxon>Bacillati</taxon>
        <taxon>Bacillota</taxon>
        <taxon>Bacilli</taxon>
        <taxon>Lactobacillales</taxon>
        <taxon>Carnobacteriaceae</taxon>
        <taxon>Granulicatella</taxon>
    </lineage>
</organism>
<dbReference type="PANTHER" id="PTHR30290">
    <property type="entry name" value="PERIPLASMIC BINDING COMPONENT OF ABC TRANSPORTER"/>
    <property type="match status" value="1"/>
</dbReference>
<reference evidence="7" key="1">
    <citation type="submission" date="2022-07" db="EMBL/GenBank/DDBJ databases">
        <authorList>
            <person name="Jung M.-Y."/>
            <person name="Lee M."/>
        </authorList>
    </citation>
    <scope>NUCLEOTIDE SEQUENCE</scope>
    <source>
        <strain evidence="7">S8</strain>
    </source>
</reference>
<feature type="domain" description="Solute-binding protein family 5" evidence="6">
    <location>
        <begin position="91"/>
        <end position="473"/>
    </location>
</feature>
<evidence type="ECO:0000256" key="3">
    <source>
        <dbReference type="ARBA" id="ARBA00022448"/>
    </source>
</evidence>
<evidence type="ECO:0000256" key="1">
    <source>
        <dbReference type="ARBA" id="ARBA00004196"/>
    </source>
</evidence>
<dbReference type="RefSeq" id="WP_256944849.1">
    <property type="nucleotide sequence ID" value="NZ_JANHNZ010000003.1"/>
</dbReference>
<name>A0ABT1WMI2_9LACT</name>
<evidence type="ECO:0000313" key="8">
    <source>
        <dbReference type="Proteomes" id="UP001059480"/>
    </source>
</evidence>
<evidence type="ECO:0000313" key="7">
    <source>
        <dbReference type="EMBL" id="MCQ9209737.1"/>
    </source>
</evidence>
<dbReference type="InterPro" id="IPR039424">
    <property type="entry name" value="SBP_5"/>
</dbReference>
<dbReference type="Gene3D" id="3.10.105.10">
    <property type="entry name" value="Dipeptide-binding Protein, Domain 3"/>
    <property type="match status" value="1"/>
</dbReference>
<dbReference type="Proteomes" id="UP001059480">
    <property type="component" value="Unassembled WGS sequence"/>
</dbReference>